<dbReference type="Proteomes" id="UP000724584">
    <property type="component" value="Unassembled WGS sequence"/>
</dbReference>
<dbReference type="EMBL" id="JAGIZQ010000006">
    <property type="protein sequence ID" value="KAH6623066.1"/>
    <property type="molecule type" value="Genomic_DNA"/>
</dbReference>
<evidence type="ECO:0000313" key="1">
    <source>
        <dbReference type="EMBL" id="KAH6623066.1"/>
    </source>
</evidence>
<accession>A0ACB7NY10</accession>
<keyword evidence="2" id="KW-1185">Reference proteome</keyword>
<sequence>MRKVTVGSGLLSPLVQPSPVGYLVVRARHIGRAVCLTPHLRPLCRRKHDIFRCCAGGPCIAPKRGSIIPPDATSSYLSGLVHRPLIRVPLSPGVPCATCFLLDPARDGETTHPPRTARAMSRNTTRLRARLVVFAGVSLLLLGAQAQATCYNTWREEDTNQQPCSVPGADAGAGTWCCNRGDTCLSNGLCLSPDSSNLMTQQGCTDKAWGGSCTKFCPASTDRPSLPAIPLIPCPSTLDSTTNTLQHCCGNTNITDCCSTHSSSRLTLSPGTILSQSQSQNNNDSTSYSLKIGLGIGLGIGIPILLVLLAVAYLLAQPVHSRRQKRRREQQHRRGGGGGSGSGGGGGDGKRRGKPGGTLTEKTSDTSHTYPPPRSFGRVDTRTDGRASSELGEGEVVGMGMGMGAVRGGGAGAHAWPPMPIHGLGGSGGGGDGGPVSASSVATAIAQWARSPFGFGGMEPPPPSPKEMDASSGRRGWRGTTSRLGAAELPSPDPNMGSSRGRESGVRGWKEGRHVHVAAEVELPSPDTPERDVERGLGGRI</sequence>
<reference evidence="1 2" key="1">
    <citation type="journal article" date="2021" name="Nat. Commun.">
        <title>Genetic determinants of endophytism in the Arabidopsis root mycobiome.</title>
        <authorList>
            <person name="Mesny F."/>
            <person name="Miyauchi S."/>
            <person name="Thiergart T."/>
            <person name="Pickel B."/>
            <person name="Atanasova L."/>
            <person name="Karlsson M."/>
            <person name="Huettel B."/>
            <person name="Barry K.W."/>
            <person name="Haridas S."/>
            <person name="Chen C."/>
            <person name="Bauer D."/>
            <person name="Andreopoulos W."/>
            <person name="Pangilinan J."/>
            <person name="LaButti K."/>
            <person name="Riley R."/>
            <person name="Lipzen A."/>
            <person name="Clum A."/>
            <person name="Drula E."/>
            <person name="Henrissat B."/>
            <person name="Kohler A."/>
            <person name="Grigoriev I.V."/>
            <person name="Martin F.M."/>
            <person name="Hacquard S."/>
        </authorList>
    </citation>
    <scope>NUCLEOTIDE SEQUENCE [LARGE SCALE GENOMIC DNA]</scope>
    <source>
        <strain evidence="1 2">MPI-SDFR-AT-0079</strain>
    </source>
</reference>
<comment type="caution">
    <text evidence="1">The sequence shown here is derived from an EMBL/GenBank/DDBJ whole genome shotgun (WGS) entry which is preliminary data.</text>
</comment>
<protein>
    <submittedName>
        <fullName evidence="1">Uncharacterized protein</fullName>
    </submittedName>
</protein>
<evidence type="ECO:0000313" key="2">
    <source>
        <dbReference type="Proteomes" id="UP000724584"/>
    </source>
</evidence>
<organism evidence="1 2">
    <name type="scientific">Chaetomium tenue</name>
    <dbReference type="NCBI Taxonomy" id="1854479"/>
    <lineage>
        <taxon>Eukaryota</taxon>
        <taxon>Fungi</taxon>
        <taxon>Dikarya</taxon>
        <taxon>Ascomycota</taxon>
        <taxon>Pezizomycotina</taxon>
        <taxon>Sordariomycetes</taxon>
        <taxon>Sordariomycetidae</taxon>
        <taxon>Sordariales</taxon>
        <taxon>Chaetomiaceae</taxon>
        <taxon>Chaetomium</taxon>
    </lineage>
</organism>
<proteinExistence type="predicted"/>
<gene>
    <name evidence="1" type="ORF">F5144DRAFT_351497</name>
</gene>
<name>A0ACB7NY10_9PEZI</name>